<dbReference type="Proteomes" id="UP000261540">
    <property type="component" value="Unplaced"/>
</dbReference>
<name>A0A3B3T060_9TELE</name>
<evidence type="ECO:0000256" key="4">
    <source>
        <dbReference type="ARBA" id="ARBA00022989"/>
    </source>
</evidence>
<evidence type="ECO:0000256" key="6">
    <source>
        <dbReference type="RuleBase" id="RU361218"/>
    </source>
</evidence>
<dbReference type="InterPro" id="IPR000301">
    <property type="entry name" value="Tetraspanin_animals"/>
</dbReference>
<dbReference type="InterPro" id="IPR018503">
    <property type="entry name" value="Tetraspanin_CS"/>
</dbReference>
<dbReference type="STRING" id="1676925.ENSPKIP00000036427"/>
<dbReference type="Ensembl" id="ENSPKIT00000017374.1">
    <property type="protein sequence ID" value="ENSPKIP00000036427.1"/>
    <property type="gene ID" value="ENSPKIG00000015005.1"/>
</dbReference>
<dbReference type="Gene3D" id="1.10.1450.10">
    <property type="entry name" value="Tetraspanin"/>
    <property type="match status" value="1"/>
</dbReference>
<dbReference type="PANTHER" id="PTHR19282">
    <property type="entry name" value="TETRASPANIN"/>
    <property type="match status" value="1"/>
</dbReference>
<evidence type="ECO:0000256" key="2">
    <source>
        <dbReference type="ARBA" id="ARBA00006840"/>
    </source>
</evidence>
<evidence type="ECO:0000313" key="8">
    <source>
        <dbReference type="Proteomes" id="UP000261540"/>
    </source>
</evidence>
<dbReference type="SUPFAM" id="SSF48652">
    <property type="entry name" value="Tetraspanin"/>
    <property type="match status" value="1"/>
</dbReference>
<keyword evidence="8" id="KW-1185">Reference proteome</keyword>
<proteinExistence type="inferred from homology"/>
<evidence type="ECO:0000313" key="7">
    <source>
        <dbReference type="Ensembl" id="ENSPKIP00000036427.1"/>
    </source>
</evidence>
<feature type="transmembrane region" description="Helical" evidence="6">
    <location>
        <begin position="56"/>
        <end position="78"/>
    </location>
</feature>
<dbReference type="InterPro" id="IPR008952">
    <property type="entry name" value="Tetraspanin_EC2_sf"/>
</dbReference>
<keyword evidence="5 6" id="KW-0472">Membrane</keyword>
<feature type="transmembrane region" description="Helical" evidence="6">
    <location>
        <begin position="85"/>
        <end position="108"/>
    </location>
</feature>
<comment type="similarity">
    <text evidence="2 6">Belongs to the tetraspanin (TM4SF) family.</text>
</comment>
<dbReference type="OrthoDB" id="10016273at2759"/>
<evidence type="ECO:0000256" key="5">
    <source>
        <dbReference type="ARBA" id="ARBA00023136"/>
    </source>
</evidence>
<dbReference type="PROSITE" id="PS00421">
    <property type="entry name" value="TM4_1"/>
    <property type="match status" value="1"/>
</dbReference>
<dbReference type="Pfam" id="PF00335">
    <property type="entry name" value="Tetraspanin"/>
    <property type="match status" value="1"/>
</dbReference>
<keyword evidence="4 6" id="KW-1133">Transmembrane helix</keyword>
<dbReference type="PRINTS" id="PR00259">
    <property type="entry name" value="TMFOUR"/>
</dbReference>
<reference evidence="7" key="2">
    <citation type="submission" date="2025-09" db="UniProtKB">
        <authorList>
            <consortium name="Ensembl"/>
        </authorList>
    </citation>
    <scope>IDENTIFICATION</scope>
</reference>
<dbReference type="PIRSF" id="PIRSF002419">
    <property type="entry name" value="Tetraspanin"/>
    <property type="match status" value="1"/>
</dbReference>
<dbReference type="PANTHER" id="PTHR19282:SF44">
    <property type="entry name" value="CD82 ANTIGEN"/>
    <property type="match status" value="1"/>
</dbReference>
<sequence>MGKGCITTTKYFLFLFNLFFFIFGAILFGFGLWILLDNQSFITVLQESSSSLKVGSYILVGVGSLSILMGILGCFGAIYEIRCVLGLYFTCLLLILIAQMTAAVLMYFQRDLLKNEMSIIVNKIMVEYAGGNKTTEQAWDYLQKTIHCCGWTGPGNWTENMLIRNSSRVLYPCSCRNMSLPGVGLEEKGLCESLSSEWPVYQMGCVSSVESWLFNNYGVIIGVCAGVAAIEFLGMLLTICLCQSIQQVDYTKVPAY</sequence>
<evidence type="ECO:0000256" key="1">
    <source>
        <dbReference type="ARBA" id="ARBA00004141"/>
    </source>
</evidence>
<keyword evidence="3 6" id="KW-0812">Transmembrane</keyword>
<accession>A0A3B3T060</accession>
<dbReference type="AlphaFoldDB" id="A0A3B3T060"/>
<feature type="transmembrane region" description="Helical" evidence="6">
    <location>
        <begin position="217"/>
        <end position="242"/>
    </location>
</feature>
<protein>
    <recommendedName>
        <fullName evidence="6">Tetraspanin</fullName>
    </recommendedName>
</protein>
<feature type="transmembrane region" description="Helical" evidence="6">
    <location>
        <begin position="12"/>
        <end position="36"/>
    </location>
</feature>
<evidence type="ECO:0000256" key="3">
    <source>
        <dbReference type="ARBA" id="ARBA00022692"/>
    </source>
</evidence>
<organism evidence="7 8">
    <name type="scientific">Paramormyrops kingsleyae</name>
    <dbReference type="NCBI Taxonomy" id="1676925"/>
    <lineage>
        <taxon>Eukaryota</taxon>
        <taxon>Metazoa</taxon>
        <taxon>Chordata</taxon>
        <taxon>Craniata</taxon>
        <taxon>Vertebrata</taxon>
        <taxon>Euteleostomi</taxon>
        <taxon>Actinopterygii</taxon>
        <taxon>Neopterygii</taxon>
        <taxon>Teleostei</taxon>
        <taxon>Osteoglossocephala</taxon>
        <taxon>Osteoglossomorpha</taxon>
        <taxon>Osteoglossiformes</taxon>
        <taxon>Mormyridae</taxon>
        <taxon>Paramormyrops</taxon>
    </lineage>
</organism>
<comment type="subcellular location">
    <subcellularLocation>
        <location evidence="1 6">Membrane</location>
        <topology evidence="1 6">Multi-pass membrane protein</topology>
    </subcellularLocation>
</comment>
<dbReference type="CDD" id="cd03160">
    <property type="entry name" value="CD37_CD82_like_LEL"/>
    <property type="match status" value="1"/>
</dbReference>
<dbReference type="InterPro" id="IPR018499">
    <property type="entry name" value="Tetraspanin/Peripherin"/>
</dbReference>
<dbReference type="GeneTree" id="ENSGT00940000158481"/>
<reference evidence="7" key="1">
    <citation type="submission" date="2025-08" db="UniProtKB">
        <authorList>
            <consortium name="Ensembl"/>
        </authorList>
    </citation>
    <scope>IDENTIFICATION</scope>
</reference>
<dbReference type="GO" id="GO:0005886">
    <property type="term" value="C:plasma membrane"/>
    <property type="evidence" value="ECO:0007669"/>
    <property type="project" value="TreeGrafter"/>
</dbReference>